<name>A0A1B8QDI0_9GAMM</name>
<evidence type="ECO:0000256" key="16">
    <source>
        <dbReference type="PROSITE-ProRule" id="PRU00209"/>
    </source>
</evidence>
<feature type="binding site" evidence="15">
    <location>
        <position position="475"/>
    </location>
    <ligand>
        <name>Mg(2+)</name>
        <dbReference type="ChEBI" id="CHEBI:18420"/>
        <note>shared with alpha subunit</note>
    </ligand>
</feature>
<keyword evidence="5 16" id="KW-0820">tRNA-binding</keyword>
<keyword evidence="12 15" id="KW-0648">Protein biosynthesis</keyword>
<feature type="binding site" evidence="15">
    <location>
        <position position="472"/>
    </location>
    <ligand>
        <name>Mg(2+)</name>
        <dbReference type="ChEBI" id="CHEBI:18420"/>
        <note>shared with alpha subunit</note>
    </ligand>
</feature>
<dbReference type="Gene3D" id="3.50.40.10">
    <property type="entry name" value="Phenylalanyl-trna Synthetase, Chain B, domain 3"/>
    <property type="match status" value="1"/>
</dbReference>
<keyword evidence="10 15" id="KW-0460">Magnesium</keyword>
<comment type="subcellular location">
    <subcellularLocation>
        <location evidence="1 15">Cytoplasm</location>
    </subcellularLocation>
</comment>
<keyword evidence="8 15" id="KW-0547">Nucleotide-binding</keyword>
<dbReference type="SUPFAM" id="SSF55681">
    <property type="entry name" value="Class II aaRS and biotin synthetases"/>
    <property type="match status" value="1"/>
</dbReference>
<keyword evidence="7 15" id="KW-0479">Metal-binding</keyword>
<evidence type="ECO:0000313" key="20">
    <source>
        <dbReference type="EMBL" id="OBX79574.1"/>
    </source>
</evidence>
<dbReference type="Proteomes" id="UP000092616">
    <property type="component" value="Unassembled WGS sequence"/>
</dbReference>
<dbReference type="PANTHER" id="PTHR10947:SF0">
    <property type="entry name" value="PHENYLALANINE--TRNA LIGASE BETA SUBUNIT"/>
    <property type="match status" value="1"/>
</dbReference>
<dbReference type="SUPFAM" id="SSF54991">
    <property type="entry name" value="Anticodon-binding domain of PheRS"/>
    <property type="match status" value="1"/>
</dbReference>
<dbReference type="SMART" id="SM00873">
    <property type="entry name" value="B3_4"/>
    <property type="match status" value="1"/>
</dbReference>
<evidence type="ECO:0000256" key="9">
    <source>
        <dbReference type="ARBA" id="ARBA00022840"/>
    </source>
</evidence>
<proteinExistence type="inferred from homology"/>
<dbReference type="SUPFAM" id="SSF46955">
    <property type="entry name" value="Putative DNA-binding domain"/>
    <property type="match status" value="1"/>
</dbReference>
<dbReference type="InterPro" id="IPR020825">
    <property type="entry name" value="Phe-tRNA_synthase-like_B3/B4"/>
</dbReference>
<dbReference type="EC" id="6.1.1.20" evidence="15"/>
<comment type="subunit">
    <text evidence="3 15">Tetramer of two alpha and two beta subunits.</text>
</comment>
<evidence type="ECO:0000256" key="2">
    <source>
        <dbReference type="ARBA" id="ARBA00008653"/>
    </source>
</evidence>
<dbReference type="InterPro" id="IPR033714">
    <property type="entry name" value="tRNA_bind_bactPheRS"/>
</dbReference>
<keyword evidence="11 16" id="KW-0694">RNA-binding</keyword>
<dbReference type="InterPro" id="IPR045060">
    <property type="entry name" value="Phe-tRNA-ligase_IIc_bsu"/>
</dbReference>
<keyword evidence="9 15" id="KW-0067">ATP-binding</keyword>
<dbReference type="AlphaFoldDB" id="A0A1B8QDI0"/>
<dbReference type="Pfam" id="PF01588">
    <property type="entry name" value="tRNA_bind"/>
    <property type="match status" value="1"/>
</dbReference>
<dbReference type="InterPro" id="IPR036690">
    <property type="entry name" value="Fdx_antiC-bd_sf"/>
</dbReference>
<evidence type="ECO:0000259" key="19">
    <source>
        <dbReference type="PROSITE" id="PS51483"/>
    </source>
</evidence>
<evidence type="ECO:0000256" key="3">
    <source>
        <dbReference type="ARBA" id="ARBA00011209"/>
    </source>
</evidence>
<dbReference type="NCBIfam" id="TIGR00472">
    <property type="entry name" value="pheT_bact"/>
    <property type="match status" value="1"/>
</dbReference>
<evidence type="ECO:0000256" key="4">
    <source>
        <dbReference type="ARBA" id="ARBA00022490"/>
    </source>
</evidence>
<reference evidence="20 21" key="1">
    <citation type="submission" date="2016-06" db="EMBL/GenBank/DDBJ databases">
        <title>Draft genome of Moraxella atlantae CCUG 59586.</title>
        <authorList>
            <person name="Salva-Serra F."/>
            <person name="Engstrom-Jakobsson H."/>
            <person name="Thorell K."/>
            <person name="Gonzales-Siles L."/>
            <person name="Karlsson R."/>
            <person name="Boulund F."/>
            <person name="Engstrand L."/>
            <person name="Kristiansson E."/>
            <person name="Moore E."/>
        </authorList>
    </citation>
    <scope>NUCLEOTIDE SEQUENCE [LARGE SCALE GENOMIC DNA]</scope>
    <source>
        <strain evidence="20 21">CCUG 59586</strain>
    </source>
</reference>
<dbReference type="NCBIfam" id="NF045760">
    <property type="entry name" value="YtpR"/>
    <property type="match status" value="1"/>
</dbReference>
<keyword evidence="13 15" id="KW-0030">Aminoacyl-tRNA synthetase</keyword>
<dbReference type="GO" id="GO:0009328">
    <property type="term" value="C:phenylalanine-tRNA ligase complex"/>
    <property type="evidence" value="ECO:0007669"/>
    <property type="project" value="TreeGrafter"/>
</dbReference>
<feature type="binding site" evidence="15">
    <location>
        <position position="476"/>
    </location>
    <ligand>
        <name>Mg(2+)</name>
        <dbReference type="ChEBI" id="CHEBI:18420"/>
        <note>shared with alpha subunit</note>
    </ligand>
</feature>
<feature type="domain" description="TRNA-binding" evidence="17">
    <location>
        <begin position="39"/>
        <end position="156"/>
    </location>
</feature>
<evidence type="ECO:0000256" key="8">
    <source>
        <dbReference type="ARBA" id="ARBA00022741"/>
    </source>
</evidence>
<dbReference type="PROSITE" id="PS51483">
    <property type="entry name" value="B5"/>
    <property type="match status" value="1"/>
</dbReference>
<dbReference type="Pfam" id="PF17759">
    <property type="entry name" value="tRNA_synthFbeta"/>
    <property type="match status" value="1"/>
</dbReference>
<dbReference type="GO" id="GO:0005524">
    <property type="term" value="F:ATP binding"/>
    <property type="evidence" value="ECO:0007669"/>
    <property type="project" value="UniProtKB-UniRule"/>
</dbReference>
<dbReference type="SUPFAM" id="SSF50249">
    <property type="entry name" value="Nucleic acid-binding proteins"/>
    <property type="match status" value="1"/>
</dbReference>
<dbReference type="HAMAP" id="MF_00283">
    <property type="entry name" value="Phe_tRNA_synth_beta1"/>
    <property type="match status" value="1"/>
</dbReference>
<dbReference type="SMART" id="SM00896">
    <property type="entry name" value="FDX-ACB"/>
    <property type="match status" value="1"/>
</dbReference>
<dbReference type="FunFam" id="3.50.40.10:FF:000001">
    <property type="entry name" value="Phenylalanine--tRNA ligase beta subunit"/>
    <property type="match status" value="1"/>
</dbReference>
<dbReference type="InterPro" id="IPR004532">
    <property type="entry name" value="Phe-tRNA-ligase_IIc_bsu_bact"/>
</dbReference>
<dbReference type="InterPro" id="IPR005147">
    <property type="entry name" value="tRNA_synthase_B5-dom"/>
</dbReference>
<dbReference type="FunFam" id="3.30.70.380:FF:000001">
    <property type="entry name" value="Phenylalanine--tRNA ligase beta subunit"/>
    <property type="match status" value="1"/>
</dbReference>
<evidence type="ECO:0000256" key="1">
    <source>
        <dbReference type="ARBA" id="ARBA00004496"/>
    </source>
</evidence>
<dbReference type="InterPro" id="IPR005146">
    <property type="entry name" value="B3/B4_tRNA-bd"/>
</dbReference>
<evidence type="ECO:0000313" key="21">
    <source>
        <dbReference type="Proteomes" id="UP000092616"/>
    </source>
</evidence>
<dbReference type="PROSITE" id="PS51447">
    <property type="entry name" value="FDX_ACB"/>
    <property type="match status" value="1"/>
</dbReference>
<evidence type="ECO:0000256" key="15">
    <source>
        <dbReference type="HAMAP-Rule" id="MF_00283"/>
    </source>
</evidence>
<dbReference type="GO" id="GO:0000049">
    <property type="term" value="F:tRNA binding"/>
    <property type="evidence" value="ECO:0007669"/>
    <property type="project" value="UniProtKB-UniRule"/>
</dbReference>
<dbReference type="InterPro" id="IPR002547">
    <property type="entry name" value="tRNA-bd_dom"/>
</dbReference>
<feature type="domain" description="FDX-ACB" evidence="18">
    <location>
        <begin position="724"/>
        <end position="817"/>
    </location>
</feature>
<feature type="binding site" evidence="15">
    <location>
        <position position="466"/>
    </location>
    <ligand>
        <name>Mg(2+)</name>
        <dbReference type="ChEBI" id="CHEBI:18420"/>
        <note>shared with alpha subunit</note>
    </ligand>
</feature>
<dbReference type="SUPFAM" id="SSF56037">
    <property type="entry name" value="PheT/TilS domain"/>
    <property type="match status" value="1"/>
</dbReference>
<evidence type="ECO:0000256" key="12">
    <source>
        <dbReference type="ARBA" id="ARBA00022917"/>
    </source>
</evidence>
<keyword evidence="6 15" id="KW-0436">Ligase</keyword>
<dbReference type="FunFam" id="2.40.50.140:FF:000045">
    <property type="entry name" value="Phenylalanine--tRNA ligase beta subunit"/>
    <property type="match status" value="1"/>
</dbReference>
<evidence type="ECO:0000256" key="5">
    <source>
        <dbReference type="ARBA" id="ARBA00022555"/>
    </source>
</evidence>
<dbReference type="Pfam" id="PF03484">
    <property type="entry name" value="B5"/>
    <property type="match status" value="1"/>
</dbReference>
<dbReference type="GO" id="GO:0000287">
    <property type="term" value="F:magnesium ion binding"/>
    <property type="evidence" value="ECO:0007669"/>
    <property type="project" value="UniProtKB-UniRule"/>
</dbReference>
<evidence type="ECO:0000256" key="11">
    <source>
        <dbReference type="ARBA" id="ARBA00022884"/>
    </source>
</evidence>
<dbReference type="Gene3D" id="2.40.50.140">
    <property type="entry name" value="Nucleic acid-binding proteins"/>
    <property type="match status" value="1"/>
</dbReference>
<keyword evidence="4 15" id="KW-0963">Cytoplasm</keyword>
<dbReference type="Gene3D" id="3.30.930.10">
    <property type="entry name" value="Bira Bifunctional Protein, Domain 2"/>
    <property type="match status" value="1"/>
</dbReference>
<evidence type="ECO:0000259" key="18">
    <source>
        <dbReference type="PROSITE" id="PS51447"/>
    </source>
</evidence>
<evidence type="ECO:0000256" key="14">
    <source>
        <dbReference type="ARBA" id="ARBA00049255"/>
    </source>
</evidence>
<dbReference type="Gene3D" id="3.30.56.10">
    <property type="match status" value="2"/>
</dbReference>
<dbReference type="InterPro" id="IPR045864">
    <property type="entry name" value="aa-tRNA-synth_II/BPL/LPL"/>
</dbReference>
<feature type="domain" description="B5" evidence="19">
    <location>
        <begin position="409"/>
        <end position="488"/>
    </location>
</feature>
<evidence type="ECO:0000256" key="10">
    <source>
        <dbReference type="ARBA" id="ARBA00022842"/>
    </source>
</evidence>
<comment type="similarity">
    <text evidence="2 15">Belongs to the phenylalanyl-tRNA synthetase beta subunit family. Type 1 subfamily.</text>
</comment>
<dbReference type="InterPro" id="IPR012340">
    <property type="entry name" value="NA-bd_OB-fold"/>
</dbReference>
<dbReference type="GO" id="GO:0004826">
    <property type="term" value="F:phenylalanine-tRNA ligase activity"/>
    <property type="evidence" value="ECO:0007669"/>
    <property type="project" value="UniProtKB-UniRule"/>
</dbReference>
<gene>
    <name evidence="15" type="primary">pheT</name>
    <name evidence="20" type="ORF">A9306_08535</name>
</gene>
<dbReference type="CDD" id="cd02796">
    <property type="entry name" value="tRNA_bind_bactPheRS"/>
    <property type="match status" value="1"/>
</dbReference>
<comment type="caution">
    <text evidence="20">The sequence shown here is derived from an EMBL/GenBank/DDBJ whole genome shotgun (WGS) entry which is preliminary data.</text>
</comment>
<dbReference type="Gene3D" id="3.30.70.380">
    <property type="entry name" value="Ferrodoxin-fold anticodon-binding domain"/>
    <property type="match status" value="1"/>
</dbReference>
<dbReference type="InterPro" id="IPR005121">
    <property type="entry name" value="Fdx_antiC-bd"/>
</dbReference>
<protein>
    <recommendedName>
        <fullName evidence="15">Phenylalanine--tRNA ligase beta subunit</fullName>
        <ecNumber evidence="15">6.1.1.20</ecNumber>
    </recommendedName>
    <alternativeName>
        <fullName evidence="15">Phenylalanyl-tRNA synthetase beta subunit</fullName>
        <shortName evidence="15">PheRS</shortName>
    </alternativeName>
</protein>
<evidence type="ECO:0000259" key="17">
    <source>
        <dbReference type="PROSITE" id="PS50886"/>
    </source>
</evidence>
<dbReference type="SMART" id="SM00874">
    <property type="entry name" value="B5"/>
    <property type="match status" value="1"/>
</dbReference>
<dbReference type="PROSITE" id="PS50886">
    <property type="entry name" value="TRBD"/>
    <property type="match status" value="1"/>
</dbReference>
<dbReference type="PANTHER" id="PTHR10947">
    <property type="entry name" value="PHENYLALANYL-TRNA SYNTHETASE BETA CHAIN AND LEUCINE-RICH REPEAT-CONTAINING PROTEIN 47"/>
    <property type="match status" value="1"/>
</dbReference>
<dbReference type="InterPro" id="IPR041616">
    <property type="entry name" value="PheRS_beta_core"/>
</dbReference>
<accession>A0A1B8QDI0</accession>
<sequence>MKVSENWLRQWVNPALSAEQIGEQLTMAGLELDDLTKVARDFSGVVVGQVLSVEPHPDADKLRVTRVDVGQHSSEPLQIVCGAPNVAVGIKAPVALIGAKLPPAAGDNKPFNIKKGKLRGVESHGMLCGASEIDLPDEVDGLLILPEDAPIGMDVREYLDLDNHVLDIAITPNRGDCFSVRGIARELAALNGLAFALPFTPTTPTPTDDTKPAVTVTTDACPRYWAQVVSGLDATRPSPVWIKQALNAAGVRPRNLLVDVTNYVLLELGQPLHAFDADKIRGDIVVRLANAGETFTLLNEQTITLQGDELLIADDDGAIALAGIMGGQRTAVTDSTTRVVIESAFFDPLAIAGRARRFGLHTDASQRYERGVDFDLPKLALDRAVILLAQFGDGVVGQTTLVERAHALPTRAVVHLTVSEITRLLGEAIAPDTALAILQRLGFDVKLLSSDEAAQIVATPPSYRYDISLPEDLIEEIARIYGYNRLANQLPKFAANFADTSAQRWLHDLKHSLTQQGYFEAVSFSFSDAKIEALFDDPNGQTAAPLALANPISADLAVMRRTLLSSLLPCVQYNLNRQQTRVRLFETGLRFVGADIATLAQVNSLALVAVGNVYSEQPDGNRAMDFYDLKHDVESVLSQQQLSCGAIGYQRSAQAFLHPGQSADIVWHTADANSSDNARTIGWLGQLHPQIAKALDLPTTWVAQLDMNLLAELYHVPNTIAPLSKFPQVRRDVALVVDRDVAVQDMLGEIRRLGGELLQASWLFDVYTGDQLPADKRSLAFGLVWQDPAATLSDDVVNAAMQRITDGLGARFGAVLR</sequence>
<dbReference type="CDD" id="cd00769">
    <property type="entry name" value="PheRS_beta_core"/>
    <property type="match status" value="1"/>
</dbReference>
<evidence type="ECO:0000256" key="7">
    <source>
        <dbReference type="ARBA" id="ARBA00022723"/>
    </source>
</evidence>
<dbReference type="RefSeq" id="WP_067337284.1">
    <property type="nucleotide sequence ID" value="NZ_LZNA01000041.1"/>
</dbReference>
<dbReference type="GO" id="GO:0006432">
    <property type="term" value="P:phenylalanyl-tRNA aminoacylation"/>
    <property type="evidence" value="ECO:0007669"/>
    <property type="project" value="UniProtKB-UniRule"/>
</dbReference>
<comment type="cofactor">
    <cofactor evidence="15">
        <name>Mg(2+)</name>
        <dbReference type="ChEBI" id="CHEBI:18420"/>
    </cofactor>
    <text evidence="15">Binds 2 magnesium ions per tetramer.</text>
</comment>
<dbReference type="InterPro" id="IPR009061">
    <property type="entry name" value="DNA-bd_dom_put_sf"/>
</dbReference>
<keyword evidence="21" id="KW-1185">Reference proteome</keyword>
<organism evidence="20 21">
    <name type="scientific">Faucicola atlantae</name>
    <dbReference type="NCBI Taxonomy" id="34059"/>
    <lineage>
        <taxon>Bacteria</taxon>
        <taxon>Pseudomonadati</taxon>
        <taxon>Pseudomonadota</taxon>
        <taxon>Gammaproteobacteria</taxon>
        <taxon>Moraxellales</taxon>
        <taxon>Moraxellaceae</taxon>
        <taxon>Faucicola</taxon>
    </lineage>
</organism>
<dbReference type="Pfam" id="PF03483">
    <property type="entry name" value="B3_4"/>
    <property type="match status" value="1"/>
</dbReference>
<comment type="catalytic activity">
    <reaction evidence="14 15">
        <text>tRNA(Phe) + L-phenylalanine + ATP = L-phenylalanyl-tRNA(Phe) + AMP + diphosphate + H(+)</text>
        <dbReference type="Rhea" id="RHEA:19413"/>
        <dbReference type="Rhea" id="RHEA-COMP:9668"/>
        <dbReference type="Rhea" id="RHEA-COMP:9699"/>
        <dbReference type="ChEBI" id="CHEBI:15378"/>
        <dbReference type="ChEBI" id="CHEBI:30616"/>
        <dbReference type="ChEBI" id="CHEBI:33019"/>
        <dbReference type="ChEBI" id="CHEBI:58095"/>
        <dbReference type="ChEBI" id="CHEBI:78442"/>
        <dbReference type="ChEBI" id="CHEBI:78531"/>
        <dbReference type="ChEBI" id="CHEBI:456215"/>
        <dbReference type="EC" id="6.1.1.20"/>
    </reaction>
</comment>
<dbReference type="Pfam" id="PF03147">
    <property type="entry name" value="FDX-ACB"/>
    <property type="match status" value="1"/>
</dbReference>
<evidence type="ECO:0000256" key="6">
    <source>
        <dbReference type="ARBA" id="ARBA00022598"/>
    </source>
</evidence>
<evidence type="ECO:0000256" key="13">
    <source>
        <dbReference type="ARBA" id="ARBA00023146"/>
    </source>
</evidence>
<dbReference type="EMBL" id="LZNA01000041">
    <property type="protein sequence ID" value="OBX79574.1"/>
    <property type="molecule type" value="Genomic_DNA"/>
</dbReference>